<dbReference type="Proteomes" id="UP001050975">
    <property type="component" value="Unassembled WGS sequence"/>
</dbReference>
<organism evidence="1 2">
    <name type="scientific">Microseira wollei NIES-4236</name>
    <dbReference type="NCBI Taxonomy" id="2530354"/>
    <lineage>
        <taxon>Bacteria</taxon>
        <taxon>Bacillati</taxon>
        <taxon>Cyanobacteriota</taxon>
        <taxon>Cyanophyceae</taxon>
        <taxon>Oscillatoriophycideae</taxon>
        <taxon>Aerosakkonematales</taxon>
        <taxon>Aerosakkonemataceae</taxon>
        <taxon>Microseira</taxon>
    </lineage>
</organism>
<sequence>MLSLVFGMTCEFVDMLMVIDYDTCVNCYVTKRQDAAKRLPISQSY</sequence>
<evidence type="ECO:0000313" key="1">
    <source>
        <dbReference type="EMBL" id="GET39373.1"/>
    </source>
</evidence>
<gene>
    <name evidence="1" type="ORF">MiSe_41420</name>
</gene>
<evidence type="ECO:0000313" key="2">
    <source>
        <dbReference type="Proteomes" id="UP001050975"/>
    </source>
</evidence>
<dbReference type="EMBL" id="BLAY01000065">
    <property type="protein sequence ID" value="GET39373.1"/>
    <property type="molecule type" value="Genomic_DNA"/>
</dbReference>
<accession>A0AAV3XD79</accession>
<protein>
    <submittedName>
        <fullName evidence="1">Uncharacterized protein</fullName>
    </submittedName>
</protein>
<comment type="caution">
    <text evidence="1">The sequence shown here is derived from an EMBL/GenBank/DDBJ whole genome shotgun (WGS) entry which is preliminary data.</text>
</comment>
<name>A0AAV3XD79_9CYAN</name>
<keyword evidence="2" id="KW-1185">Reference proteome</keyword>
<reference evidence="1" key="1">
    <citation type="submission" date="2019-10" db="EMBL/GenBank/DDBJ databases">
        <title>Draft genome sequece of Microseira wollei NIES-4236.</title>
        <authorList>
            <person name="Yamaguchi H."/>
            <person name="Suzuki S."/>
            <person name="Kawachi M."/>
        </authorList>
    </citation>
    <scope>NUCLEOTIDE SEQUENCE</scope>
    <source>
        <strain evidence="1">NIES-4236</strain>
    </source>
</reference>
<proteinExistence type="predicted"/>
<dbReference type="AlphaFoldDB" id="A0AAV3XD79"/>